<dbReference type="Gene3D" id="2.40.30.10">
    <property type="entry name" value="Translation factors"/>
    <property type="match status" value="1"/>
</dbReference>
<dbReference type="InterPro" id="IPR036010">
    <property type="entry name" value="2Fe-2S_ferredoxin-like_sf"/>
</dbReference>
<dbReference type="PANTHER" id="PTHR47354:SF8">
    <property type="entry name" value="1,2-PHENYLACETYL-COA EPOXIDASE, SUBUNIT E"/>
    <property type="match status" value="1"/>
</dbReference>
<keyword evidence="13" id="KW-1185">Reference proteome</keyword>
<dbReference type="Proteomes" id="UP000477680">
    <property type="component" value="Chromosome"/>
</dbReference>
<dbReference type="InterPro" id="IPR017927">
    <property type="entry name" value="FAD-bd_FR_type"/>
</dbReference>
<dbReference type="InterPro" id="IPR017938">
    <property type="entry name" value="Riboflavin_synthase-like_b-brl"/>
</dbReference>
<sequence>MAAATQFYPLTVAAVEPETDKAIKVSLAVPAELRDAFRYQPGQYLTLQAMVDGEPVRRSYSICSGINDPQPQIAIKRVEGGVFSNFANDSLSPGTSLEVMPPQGTFHVPLDPQREGNYLFIASGSGITPVISNIRSILETEPHSRVTLLYGNQRTATMMFREALSFLKNRYLSRFHWVNILSREDQGAEVLNGRLNNRKGAELNRCLIQLGSYDEYFICGPESMISEVSRGLRSTGVDEAHIHYELFASSADDARQVIEKHHARAREYGGRLSRVAVIRDGRRIDFELGADGENVLDAGIGQGLDLPYSCKNGVCSTCKAKLVEGEVDMDITHGLEPGEIEQGYILTCQAHPVSDSVVVDFDQ</sequence>
<dbReference type="InterPro" id="IPR012675">
    <property type="entry name" value="Beta-grasp_dom_sf"/>
</dbReference>
<evidence type="ECO:0000256" key="6">
    <source>
        <dbReference type="ARBA" id="ARBA00023002"/>
    </source>
</evidence>
<dbReference type="AlphaFoldDB" id="A0A6C0U3N6"/>
<dbReference type="SUPFAM" id="SSF54292">
    <property type="entry name" value="2Fe-2S ferredoxin-like"/>
    <property type="match status" value="1"/>
</dbReference>
<dbReference type="Pfam" id="PF00111">
    <property type="entry name" value="Fer2"/>
    <property type="match status" value="1"/>
</dbReference>
<evidence type="ECO:0000256" key="3">
    <source>
        <dbReference type="ARBA" id="ARBA00022714"/>
    </source>
</evidence>
<dbReference type="Gene3D" id="3.10.20.30">
    <property type="match status" value="1"/>
</dbReference>
<keyword evidence="7" id="KW-0408">Iron</keyword>
<evidence type="ECO:0000313" key="13">
    <source>
        <dbReference type="Proteomes" id="UP000477680"/>
    </source>
</evidence>
<dbReference type="EMBL" id="CP048711">
    <property type="protein sequence ID" value="QIB66782.1"/>
    <property type="molecule type" value="Genomic_DNA"/>
</dbReference>
<dbReference type="GO" id="GO:0016491">
    <property type="term" value="F:oxidoreductase activity"/>
    <property type="evidence" value="ECO:0007669"/>
    <property type="project" value="UniProtKB-KW"/>
</dbReference>
<evidence type="ECO:0000256" key="1">
    <source>
        <dbReference type="ARBA" id="ARBA00001974"/>
    </source>
</evidence>
<keyword evidence="8" id="KW-0411">Iron-sulfur</keyword>
<gene>
    <name evidence="12" type="primary">paaK</name>
    <name evidence="12" type="ORF">G3T16_16665</name>
</gene>
<name>A0A6C0U3N6_9GAMM</name>
<evidence type="ECO:0000256" key="2">
    <source>
        <dbReference type="ARBA" id="ARBA00022630"/>
    </source>
</evidence>
<organism evidence="12 13">
    <name type="scientific">Kineobactrum salinum</name>
    <dbReference type="NCBI Taxonomy" id="2708301"/>
    <lineage>
        <taxon>Bacteria</taxon>
        <taxon>Pseudomonadati</taxon>
        <taxon>Pseudomonadota</taxon>
        <taxon>Gammaproteobacteria</taxon>
        <taxon>Cellvibrionales</taxon>
        <taxon>Halieaceae</taxon>
        <taxon>Kineobactrum</taxon>
    </lineage>
</organism>
<dbReference type="Gene3D" id="3.40.50.80">
    <property type="entry name" value="Nucleotide-binding domain of ferredoxin-NADP reductase (FNR) module"/>
    <property type="match status" value="1"/>
</dbReference>
<dbReference type="KEGG" id="kim:G3T16_16665"/>
<dbReference type="GO" id="GO:0046872">
    <property type="term" value="F:metal ion binding"/>
    <property type="evidence" value="ECO:0007669"/>
    <property type="project" value="UniProtKB-KW"/>
</dbReference>
<accession>A0A6C0U3N6</accession>
<evidence type="ECO:0000256" key="9">
    <source>
        <dbReference type="ARBA" id="ARBA00034078"/>
    </source>
</evidence>
<evidence type="ECO:0000256" key="8">
    <source>
        <dbReference type="ARBA" id="ARBA00023014"/>
    </source>
</evidence>
<dbReference type="SUPFAM" id="SSF63380">
    <property type="entry name" value="Riboflavin synthase domain-like"/>
    <property type="match status" value="1"/>
</dbReference>
<evidence type="ECO:0000256" key="5">
    <source>
        <dbReference type="ARBA" id="ARBA00022827"/>
    </source>
</evidence>
<dbReference type="CDD" id="cd06214">
    <property type="entry name" value="PA_degradation_oxidoreductase_like"/>
    <property type="match status" value="1"/>
</dbReference>
<evidence type="ECO:0000313" key="12">
    <source>
        <dbReference type="EMBL" id="QIB66782.1"/>
    </source>
</evidence>
<dbReference type="InterPro" id="IPR001041">
    <property type="entry name" value="2Fe-2S_ferredoxin-type"/>
</dbReference>
<dbReference type="PANTHER" id="PTHR47354">
    <property type="entry name" value="NADH OXIDOREDUCTASE HCR"/>
    <property type="match status" value="1"/>
</dbReference>
<dbReference type="PRINTS" id="PR00410">
    <property type="entry name" value="PHEHYDRXLASE"/>
</dbReference>
<reference evidence="12 13" key="1">
    <citation type="submission" date="2020-02" db="EMBL/GenBank/DDBJ databases">
        <title>Genome sequencing for Kineobactrum sp. M2.</title>
        <authorList>
            <person name="Park S.-J."/>
        </authorList>
    </citation>
    <scope>NUCLEOTIDE SEQUENCE [LARGE SCALE GENOMIC DNA]</scope>
    <source>
        <strain evidence="12 13">M2</strain>
    </source>
</reference>
<proteinExistence type="predicted"/>
<dbReference type="CDD" id="cd00207">
    <property type="entry name" value="fer2"/>
    <property type="match status" value="1"/>
</dbReference>
<dbReference type="PROSITE" id="PS00197">
    <property type="entry name" value="2FE2S_FER_1"/>
    <property type="match status" value="1"/>
</dbReference>
<dbReference type="GO" id="GO:0051537">
    <property type="term" value="F:2 iron, 2 sulfur cluster binding"/>
    <property type="evidence" value="ECO:0007669"/>
    <property type="project" value="UniProtKB-KW"/>
</dbReference>
<keyword evidence="3" id="KW-0001">2Fe-2S</keyword>
<protein>
    <submittedName>
        <fullName evidence="12">Phenylacetate-CoA oxygenase/reductase subunit PaaK</fullName>
    </submittedName>
</protein>
<keyword evidence="4" id="KW-0479">Metal-binding</keyword>
<dbReference type="PROSITE" id="PS51384">
    <property type="entry name" value="FAD_FR"/>
    <property type="match status" value="1"/>
</dbReference>
<dbReference type="PRINTS" id="PR00371">
    <property type="entry name" value="FPNCR"/>
</dbReference>
<dbReference type="InterPro" id="IPR001433">
    <property type="entry name" value="OxRdtase_FAD/NAD-bd"/>
</dbReference>
<dbReference type="Pfam" id="PF00175">
    <property type="entry name" value="NAD_binding_1"/>
    <property type="match status" value="1"/>
</dbReference>
<keyword evidence="5" id="KW-0274">FAD</keyword>
<dbReference type="InterPro" id="IPR001709">
    <property type="entry name" value="Flavoprot_Pyr_Nucl_cyt_Rdtase"/>
</dbReference>
<dbReference type="InterPro" id="IPR006058">
    <property type="entry name" value="2Fe2S_fd_BS"/>
</dbReference>
<keyword evidence="2" id="KW-0285">Flavoprotein</keyword>
<dbReference type="GO" id="GO:0050660">
    <property type="term" value="F:flavin adenine dinucleotide binding"/>
    <property type="evidence" value="ECO:0007669"/>
    <property type="project" value="TreeGrafter"/>
</dbReference>
<dbReference type="SUPFAM" id="SSF52343">
    <property type="entry name" value="Ferredoxin reductase-like, C-terminal NADP-linked domain"/>
    <property type="match status" value="1"/>
</dbReference>
<evidence type="ECO:0000256" key="4">
    <source>
        <dbReference type="ARBA" id="ARBA00022723"/>
    </source>
</evidence>
<evidence type="ECO:0000256" key="7">
    <source>
        <dbReference type="ARBA" id="ARBA00023004"/>
    </source>
</evidence>
<dbReference type="InterPro" id="IPR039261">
    <property type="entry name" value="FNR_nucleotide-bd"/>
</dbReference>
<dbReference type="NCBIfam" id="TIGR02160">
    <property type="entry name" value="PA_CoA_Oxy5"/>
    <property type="match status" value="1"/>
</dbReference>
<keyword evidence="6" id="KW-0560">Oxidoreductase</keyword>
<comment type="cofactor">
    <cofactor evidence="9">
        <name>[2Fe-2S] cluster</name>
        <dbReference type="ChEBI" id="CHEBI:190135"/>
    </cofactor>
</comment>
<evidence type="ECO:0000259" key="10">
    <source>
        <dbReference type="PROSITE" id="PS51085"/>
    </source>
</evidence>
<dbReference type="PROSITE" id="PS51085">
    <property type="entry name" value="2FE2S_FER_2"/>
    <property type="match status" value="1"/>
</dbReference>
<feature type="domain" description="FAD-binding FR-type" evidence="11">
    <location>
        <begin position="5"/>
        <end position="109"/>
    </location>
</feature>
<dbReference type="GO" id="GO:0010124">
    <property type="term" value="P:phenylacetate catabolic process"/>
    <property type="evidence" value="ECO:0007669"/>
    <property type="project" value="InterPro"/>
</dbReference>
<dbReference type="InterPro" id="IPR008333">
    <property type="entry name" value="Cbr1-like_FAD-bd_dom"/>
</dbReference>
<comment type="cofactor">
    <cofactor evidence="1">
        <name>FAD</name>
        <dbReference type="ChEBI" id="CHEBI:57692"/>
    </cofactor>
</comment>
<dbReference type="Pfam" id="PF00970">
    <property type="entry name" value="FAD_binding_6"/>
    <property type="match status" value="1"/>
</dbReference>
<feature type="domain" description="2Fe-2S ferredoxin-type" evidence="10">
    <location>
        <begin position="273"/>
        <end position="363"/>
    </location>
</feature>
<evidence type="ECO:0000259" key="11">
    <source>
        <dbReference type="PROSITE" id="PS51384"/>
    </source>
</evidence>
<dbReference type="InterPro" id="IPR011884">
    <property type="entry name" value="PaaE"/>
</dbReference>
<dbReference type="InterPro" id="IPR050415">
    <property type="entry name" value="MRET"/>
</dbReference>